<keyword evidence="4 10" id="KW-0732">Signal</keyword>
<feature type="compositionally biased region" description="Low complexity" evidence="8">
    <location>
        <begin position="136"/>
        <end position="145"/>
    </location>
</feature>
<evidence type="ECO:0000256" key="4">
    <source>
        <dbReference type="ARBA" id="ARBA00022729"/>
    </source>
</evidence>
<proteinExistence type="predicted"/>
<keyword evidence="9" id="KW-1133">Transmembrane helix</keyword>
<keyword evidence="9" id="KW-0812">Transmembrane</keyword>
<evidence type="ECO:0000256" key="2">
    <source>
        <dbReference type="ARBA" id="ARBA00022512"/>
    </source>
</evidence>
<evidence type="ECO:0000256" key="9">
    <source>
        <dbReference type="SAM" id="Phobius"/>
    </source>
</evidence>
<feature type="region of interest" description="Disordered" evidence="8">
    <location>
        <begin position="180"/>
        <end position="398"/>
    </location>
</feature>
<reference evidence="12 13" key="1">
    <citation type="submission" date="2018-10" db="EMBL/GenBank/DDBJ databases">
        <title>Relationship between Morphology and Antimicrobial Activity in Streptomyces.</title>
        <authorList>
            <person name="Kang H.J."/>
            <person name="Kim S.B."/>
        </authorList>
    </citation>
    <scope>NUCLEOTIDE SEQUENCE [LARGE SCALE GENOMIC DNA]</scope>
    <source>
        <strain evidence="12 13">BH38</strain>
    </source>
</reference>
<keyword evidence="3" id="KW-0964">Secreted</keyword>
<evidence type="ECO:0000256" key="3">
    <source>
        <dbReference type="ARBA" id="ARBA00022525"/>
    </source>
</evidence>
<evidence type="ECO:0000256" key="5">
    <source>
        <dbReference type="ARBA" id="ARBA00022889"/>
    </source>
</evidence>
<evidence type="ECO:0000256" key="1">
    <source>
        <dbReference type="ARBA" id="ARBA00004191"/>
    </source>
</evidence>
<evidence type="ECO:0000256" key="10">
    <source>
        <dbReference type="SAM" id="SignalP"/>
    </source>
</evidence>
<feature type="compositionally biased region" description="Basic and acidic residues" evidence="8">
    <location>
        <begin position="329"/>
        <end position="344"/>
    </location>
</feature>
<organism evidence="12 13">
    <name type="scientific">Streptomyces hundungensis</name>
    <dbReference type="NCBI Taxonomy" id="1077946"/>
    <lineage>
        <taxon>Bacteria</taxon>
        <taxon>Bacillati</taxon>
        <taxon>Actinomycetota</taxon>
        <taxon>Actinomycetes</taxon>
        <taxon>Kitasatosporales</taxon>
        <taxon>Streptomycetaceae</taxon>
        <taxon>Streptomyces</taxon>
    </lineage>
</organism>
<evidence type="ECO:0000256" key="7">
    <source>
        <dbReference type="PROSITE-ProRule" id="PRU01232"/>
    </source>
</evidence>
<dbReference type="GO" id="GO:0007155">
    <property type="term" value="P:cell adhesion"/>
    <property type="evidence" value="ECO:0007669"/>
    <property type="project" value="UniProtKB-KW"/>
</dbReference>
<dbReference type="InterPro" id="IPR005528">
    <property type="entry name" value="ChpA-H"/>
</dbReference>
<dbReference type="AlphaFoldDB" id="A0A387HFD8"/>
<keyword evidence="2" id="KW-0134">Cell wall</keyword>
<comment type="subcellular location">
    <subcellularLocation>
        <location evidence="1">Secreted</location>
        <location evidence="1">Cell wall</location>
    </subcellularLocation>
</comment>
<feature type="region of interest" description="Disordered" evidence="8">
    <location>
        <begin position="124"/>
        <end position="145"/>
    </location>
</feature>
<gene>
    <name evidence="12" type="ORF">DWB77_04324</name>
</gene>
<protein>
    <recommendedName>
        <fullName evidence="11">Chaplin domain-containing protein</fullName>
    </recommendedName>
</protein>
<feature type="signal peptide" evidence="10">
    <location>
        <begin position="1"/>
        <end position="28"/>
    </location>
</feature>
<evidence type="ECO:0000313" key="13">
    <source>
        <dbReference type="Proteomes" id="UP000271554"/>
    </source>
</evidence>
<keyword evidence="6 7" id="KW-0034">Amyloid</keyword>
<feature type="transmembrane region" description="Helical" evidence="9">
    <location>
        <begin position="423"/>
        <end position="443"/>
    </location>
</feature>
<dbReference type="Pfam" id="PF03777">
    <property type="entry name" value="ChpA-C"/>
    <property type="match status" value="2"/>
</dbReference>
<dbReference type="EMBL" id="CP032698">
    <property type="protein sequence ID" value="AYG82154.1"/>
    <property type="molecule type" value="Genomic_DNA"/>
</dbReference>
<keyword evidence="5" id="KW-0130">Cell adhesion</keyword>
<accession>A0A387HFD8</accession>
<feature type="domain" description="Chaplin" evidence="11">
    <location>
        <begin position="141"/>
        <end position="181"/>
    </location>
</feature>
<feature type="domain" description="Chaplin" evidence="11">
    <location>
        <begin position="38"/>
        <end position="78"/>
    </location>
</feature>
<evidence type="ECO:0000256" key="8">
    <source>
        <dbReference type="SAM" id="MobiDB-lite"/>
    </source>
</evidence>
<evidence type="ECO:0000259" key="11">
    <source>
        <dbReference type="PROSITE" id="PS51884"/>
    </source>
</evidence>
<name>A0A387HFD8_9ACTN</name>
<dbReference type="PROSITE" id="PS51884">
    <property type="entry name" value="CHAPLIN"/>
    <property type="match status" value="2"/>
</dbReference>
<feature type="compositionally biased region" description="Basic residues" evidence="8">
    <location>
        <begin position="314"/>
        <end position="324"/>
    </location>
</feature>
<sequence length="452" mass="46011">MRQVISKTLFTAVAATSVLSMSANCAQAAGADAESVGSPGVLSGNTISAPVEVPVQACGNSVNPVGALNPSFGNNCATVSSSGERADDDAAYMADHAGEDAGRPGAPSHDYGDFYAREYAAAHAPEHHAGGSQAHSVTSGSPGVVSGNSAAAPVDVPVQACGNSVSVVGLLNPTFGNHCATNPATHEPHRSAPPRHVPPTRHAAPPVHHAAPPVHQVPPAHHAAPPVHQAPPAHHAAPPVHQAPPAHHAAPPAHHVPPVHQAPPMHQAPPTHEVPPAHQAPSVHHAPPVHQAPPMHEAPPTHATPRVHDAPPAHHAHHAHHVPPHHCPPGHEAHHAPPERHLPPVHEAPPVHHAPPVHQAPPVHHAPPVHAAPPVHQAPPVHHAPPVHDTPRHARHAVPARPDARVVAPVASAHLADTGADPALLAAAAAGAAGLVLGGSVLYRRGRAMAKG</sequence>
<keyword evidence="9" id="KW-0472">Membrane</keyword>
<dbReference type="KEGG" id="shun:DWB77_04324"/>
<evidence type="ECO:0000256" key="6">
    <source>
        <dbReference type="ARBA" id="ARBA00023087"/>
    </source>
</evidence>
<evidence type="ECO:0000313" key="12">
    <source>
        <dbReference type="EMBL" id="AYG82154.1"/>
    </source>
</evidence>
<dbReference type="Proteomes" id="UP000271554">
    <property type="component" value="Chromosome"/>
</dbReference>
<keyword evidence="13" id="KW-1185">Reference proteome</keyword>
<feature type="chain" id="PRO_5017462557" description="Chaplin domain-containing protein" evidence="10">
    <location>
        <begin position="29"/>
        <end position="452"/>
    </location>
</feature>
<feature type="compositionally biased region" description="Low complexity" evidence="8">
    <location>
        <begin position="354"/>
        <end position="381"/>
    </location>
</feature>
<feature type="compositionally biased region" description="Low complexity" evidence="8">
    <location>
        <begin position="200"/>
        <end position="294"/>
    </location>
</feature>